<reference evidence="2" key="1">
    <citation type="journal article" date="2014" name="Int. J. Syst. Evol. Microbiol.">
        <title>Complete genome sequence of Corynebacterium casei LMG S-19264T (=DSM 44701T), isolated from a smear-ripened cheese.</title>
        <authorList>
            <consortium name="US DOE Joint Genome Institute (JGI-PGF)"/>
            <person name="Walter F."/>
            <person name="Albersmeier A."/>
            <person name="Kalinowski J."/>
            <person name="Ruckert C."/>
        </authorList>
    </citation>
    <scope>NUCLEOTIDE SEQUENCE</scope>
    <source>
        <strain evidence="2">CCM 8606</strain>
    </source>
</reference>
<dbReference type="Gene3D" id="3.40.630.30">
    <property type="match status" value="1"/>
</dbReference>
<dbReference type="InterPro" id="IPR000182">
    <property type="entry name" value="GNAT_dom"/>
</dbReference>
<comment type="caution">
    <text evidence="2">The sequence shown here is derived from an EMBL/GenBank/DDBJ whole genome shotgun (WGS) entry which is preliminary data.</text>
</comment>
<proteinExistence type="predicted"/>
<dbReference type="Proteomes" id="UP000619536">
    <property type="component" value="Unassembled WGS sequence"/>
</dbReference>
<keyword evidence="3" id="KW-1185">Reference proteome</keyword>
<reference evidence="2" key="2">
    <citation type="submission" date="2020-09" db="EMBL/GenBank/DDBJ databases">
        <authorList>
            <person name="Sun Q."/>
            <person name="Sedlacek I."/>
        </authorList>
    </citation>
    <scope>NUCLEOTIDE SEQUENCE</scope>
    <source>
        <strain evidence="2">CCM 8606</strain>
    </source>
</reference>
<evidence type="ECO:0000313" key="2">
    <source>
        <dbReference type="EMBL" id="GGI13678.1"/>
    </source>
</evidence>
<name>A0A8J3AG37_9BIFI</name>
<sequence>MQHAPKLTTERLILRAWQDSDAEALYTAASNPEIGPLAGWMPHTSVAQSAQIIDTIFNEPTIFAITLKNDDTPIGCVGLKPCSPECKLPQESSNQHMELGYWLAQGYWGQGIIPEAAERVIQYGFEQLALQAIWGVHEVGNRRSRRVMEKLGMQRVAIAPHIKIDLLGDDVYWDEAINRITRQEWEAEPQLRDRLEAPSEGHVLAVPYVQPEGVVNFE</sequence>
<evidence type="ECO:0000313" key="3">
    <source>
        <dbReference type="Proteomes" id="UP000619536"/>
    </source>
</evidence>
<gene>
    <name evidence="2" type="ORF">GCM10007377_07160</name>
</gene>
<protein>
    <submittedName>
        <fullName evidence="2">Acetyltransferase</fullName>
    </submittedName>
</protein>
<organism evidence="2 3">
    <name type="scientific">Galliscardovia ingluviei</name>
    <dbReference type="NCBI Taxonomy" id="1769422"/>
    <lineage>
        <taxon>Bacteria</taxon>
        <taxon>Bacillati</taxon>
        <taxon>Actinomycetota</taxon>
        <taxon>Actinomycetes</taxon>
        <taxon>Bifidobacteriales</taxon>
        <taxon>Bifidobacteriaceae</taxon>
        <taxon>Galliscardovia</taxon>
    </lineage>
</organism>
<dbReference type="AlphaFoldDB" id="A0A8J3AG37"/>
<dbReference type="InterPro" id="IPR051531">
    <property type="entry name" value="N-acetyltransferase"/>
</dbReference>
<dbReference type="SUPFAM" id="SSF55729">
    <property type="entry name" value="Acyl-CoA N-acyltransferases (Nat)"/>
    <property type="match status" value="1"/>
</dbReference>
<dbReference type="Pfam" id="PF13302">
    <property type="entry name" value="Acetyltransf_3"/>
    <property type="match status" value="1"/>
</dbReference>
<dbReference type="GO" id="GO:0016747">
    <property type="term" value="F:acyltransferase activity, transferring groups other than amino-acyl groups"/>
    <property type="evidence" value="ECO:0007669"/>
    <property type="project" value="InterPro"/>
</dbReference>
<dbReference type="PANTHER" id="PTHR43792:SF1">
    <property type="entry name" value="N-ACETYLTRANSFERASE DOMAIN-CONTAINING PROTEIN"/>
    <property type="match status" value="1"/>
</dbReference>
<dbReference type="EMBL" id="BMDH01000001">
    <property type="protein sequence ID" value="GGI13678.1"/>
    <property type="molecule type" value="Genomic_DNA"/>
</dbReference>
<feature type="domain" description="N-acetyltransferase" evidence="1">
    <location>
        <begin position="12"/>
        <end position="178"/>
    </location>
</feature>
<dbReference type="PROSITE" id="PS51186">
    <property type="entry name" value="GNAT"/>
    <property type="match status" value="1"/>
</dbReference>
<evidence type="ECO:0000259" key="1">
    <source>
        <dbReference type="PROSITE" id="PS51186"/>
    </source>
</evidence>
<dbReference type="RefSeq" id="WP_188354838.1">
    <property type="nucleotide sequence ID" value="NZ_BMDH01000001.1"/>
</dbReference>
<accession>A0A8J3AG37</accession>
<dbReference type="PANTHER" id="PTHR43792">
    <property type="entry name" value="GNAT FAMILY, PUTATIVE (AFU_ORTHOLOGUE AFUA_3G00765)-RELATED-RELATED"/>
    <property type="match status" value="1"/>
</dbReference>
<dbReference type="InterPro" id="IPR016181">
    <property type="entry name" value="Acyl_CoA_acyltransferase"/>
</dbReference>